<protein>
    <submittedName>
        <fullName evidence="3">Sugar transferase</fullName>
    </submittedName>
</protein>
<dbReference type="Proteomes" id="UP000193083">
    <property type="component" value="Unassembled WGS sequence"/>
</dbReference>
<name>A0A1X7PFC7_9HYPH</name>
<dbReference type="RefSeq" id="WP_085465633.1">
    <property type="nucleotide sequence ID" value="NZ_FXBL01000004.1"/>
</dbReference>
<dbReference type="InterPro" id="IPR003362">
    <property type="entry name" value="Bact_transf"/>
</dbReference>
<keyword evidence="4" id="KW-1185">Reference proteome</keyword>
<sequence length="209" mass="23005">MDLAFQFLIGILGVLVAVLVATFSRVLADDAKAWLPLLTSRLVERAASRLPVNSRDRYREEWSSHVNDTPGDFSKFVVALGLIRGASKIAASDPIEGNADRPSFAERAIALCWFVLVAPLLLGSAIAIKAESAGPVFVSRVRISESGKKTRTLRFRTKEHAGPKRGSETRIGRFLGRAGIAELPILYSVFLGQEKLPRNWWKKYIGSGR</sequence>
<proteinExistence type="predicted"/>
<evidence type="ECO:0000313" key="4">
    <source>
        <dbReference type="Proteomes" id="UP000193083"/>
    </source>
</evidence>
<evidence type="ECO:0000259" key="2">
    <source>
        <dbReference type="Pfam" id="PF02397"/>
    </source>
</evidence>
<evidence type="ECO:0000256" key="1">
    <source>
        <dbReference type="SAM" id="Phobius"/>
    </source>
</evidence>
<keyword evidence="1" id="KW-1133">Transmembrane helix</keyword>
<accession>A0A1X7PFC7</accession>
<dbReference type="GO" id="GO:0016740">
    <property type="term" value="F:transferase activity"/>
    <property type="evidence" value="ECO:0007669"/>
    <property type="project" value="UniProtKB-KW"/>
</dbReference>
<keyword evidence="3" id="KW-0808">Transferase</keyword>
<keyword evidence="1" id="KW-0472">Membrane</keyword>
<organism evidence="3 4">
    <name type="scientific">Mesorhizobium australicum</name>
    <dbReference type="NCBI Taxonomy" id="536018"/>
    <lineage>
        <taxon>Bacteria</taxon>
        <taxon>Pseudomonadati</taxon>
        <taxon>Pseudomonadota</taxon>
        <taxon>Alphaproteobacteria</taxon>
        <taxon>Hyphomicrobiales</taxon>
        <taxon>Phyllobacteriaceae</taxon>
        <taxon>Mesorhizobium</taxon>
    </lineage>
</organism>
<dbReference type="AlphaFoldDB" id="A0A1X7PFC7"/>
<dbReference type="EMBL" id="FXBL01000004">
    <property type="protein sequence ID" value="SMH49152.1"/>
    <property type="molecule type" value="Genomic_DNA"/>
</dbReference>
<evidence type="ECO:0000313" key="3">
    <source>
        <dbReference type="EMBL" id="SMH49152.1"/>
    </source>
</evidence>
<keyword evidence="1" id="KW-0812">Transmembrane</keyword>
<dbReference type="Pfam" id="PF02397">
    <property type="entry name" value="Bac_transf"/>
    <property type="match status" value="1"/>
</dbReference>
<reference evidence="3 4" key="1">
    <citation type="submission" date="2017-04" db="EMBL/GenBank/DDBJ databases">
        <authorList>
            <person name="Afonso C.L."/>
            <person name="Miller P.J."/>
            <person name="Scott M.A."/>
            <person name="Spackman E."/>
            <person name="Goraichik I."/>
            <person name="Dimitrov K.M."/>
            <person name="Suarez D.L."/>
            <person name="Swayne D.E."/>
        </authorList>
    </citation>
    <scope>NUCLEOTIDE SEQUENCE [LARGE SCALE GENOMIC DNA]</scope>
    <source>
        <strain evidence="3 4">B5P</strain>
    </source>
</reference>
<feature type="transmembrane region" description="Helical" evidence="1">
    <location>
        <begin position="108"/>
        <end position="128"/>
    </location>
</feature>
<feature type="domain" description="Bacterial sugar transferase" evidence="2">
    <location>
        <begin position="106"/>
        <end position="193"/>
    </location>
</feature>
<gene>
    <name evidence="3" type="ORF">SAMN02982922_3873</name>
</gene>